<comment type="caution">
    <text evidence="1">The sequence shown here is derived from an EMBL/GenBank/DDBJ whole genome shotgun (WGS) entry which is preliminary data.</text>
</comment>
<evidence type="ECO:0000313" key="1">
    <source>
        <dbReference type="EMBL" id="TMQ96807.1"/>
    </source>
</evidence>
<evidence type="ECO:0008006" key="3">
    <source>
        <dbReference type="Google" id="ProtNLM"/>
    </source>
</evidence>
<gene>
    <name evidence="1" type="ORF">ETD83_20845</name>
</gene>
<protein>
    <recommendedName>
        <fullName evidence="3">Histidine kinase/DNA gyrase B/HSP90-like ATPase</fullName>
    </recommendedName>
</protein>
<dbReference type="Gene3D" id="3.30.565.10">
    <property type="entry name" value="Histidine kinase-like ATPase, C-terminal domain"/>
    <property type="match status" value="1"/>
</dbReference>
<dbReference type="OrthoDB" id="8765545at2"/>
<dbReference type="InterPro" id="IPR036890">
    <property type="entry name" value="HATPase_C_sf"/>
</dbReference>
<accession>A0A5C4J9N1</accession>
<reference evidence="1 2" key="1">
    <citation type="submission" date="2019-05" db="EMBL/GenBank/DDBJ databases">
        <title>Draft genome sequence of Actinomadura sp. 14C53.</title>
        <authorList>
            <person name="Saricaoglu S."/>
            <person name="Isik K."/>
        </authorList>
    </citation>
    <scope>NUCLEOTIDE SEQUENCE [LARGE SCALE GENOMIC DNA]</scope>
    <source>
        <strain evidence="1 2">14C53</strain>
    </source>
</reference>
<dbReference type="EMBL" id="VCKW01000105">
    <property type="protein sequence ID" value="TMQ96807.1"/>
    <property type="molecule type" value="Genomic_DNA"/>
</dbReference>
<sequence>MTMARVTVQLSHDHLTDLVRSPQLGLIELIWNALDADATRVEVEVERDEIEGIRSLTITDNGHGMTYEEARRAFGALGESWKRNVGLTREKRRVLHGNNGKGRYAAFGIGDRVVWTSVAKDVTDEVKEITISGTREKLDEFDLPPAIPSSSRSGTRVKIDLIPPDVGRILDRPSIHHYLAITFALYLESYPAEILYQGELVDPNSLQEVRETYPLLNSAEDGIEGASITVIEWNRQTRRALYLCDENGMALHEIRPSVHAPGFDFTAYLRWRGFRELGNDILLAELGHETITPVVNEAREALRTHFKRRLEERRSETVQRWKAEQSYPYTGEPKNEIEAAERELFDVVALSAAKVIDSSDKSSRRLSLRLMREALETSPTNLRSVLAEVVDLSEEQLQDLASLLQRAPLTSVIVATRMISDRLAFIDGLDALLFDAASKKQTLERRQLHRILAEETWIFGEEYALTGDDDRLLAVLRKHLALLGENVELAGSEPLTRLDGSEAVPDLVLSRPMKDRDNRLEHLVVELKRPSVTINRAGLQQIEDYAFAVGNDERFNQPNVHWEFWIIGNKLDPYVREEATSPDRPLGVVKQTKRYRVIAKTWAEVISDAKHRLKFVADSLGYRSNGDEGVEYLRRTHARLLPKALKEDPTEEVA</sequence>
<name>A0A5C4J9N1_9ACTN</name>
<dbReference type="SUPFAM" id="SSF55874">
    <property type="entry name" value="ATPase domain of HSP90 chaperone/DNA topoisomerase II/histidine kinase"/>
    <property type="match status" value="1"/>
</dbReference>
<dbReference type="RefSeq" id="WP_138646818.1">
    <property type="nucleotide sequence ID" value="NZ_VCKW01000105.1"/>
</dbReference>
<keyword evidence="2" id="KW-1185">Reference proteome</keyword>
<dbReference type="Pfam" id="PF13589">
    <property type="entry name" value="HATPase_c_3"/>
    <property type="match status" value="1"/>
</dbReference>
<dbReference type="AlphaFoldDB" id="A0A5C4J9N1"/>
<dbReference type="Proteomes" id="UP000309174">
    <property type="component" value="Unassembled WGS sequence"/>
</dbReference>
<proteinExistence type="predicted"/>
<evidence type="ECO:0000313" key="2">
    <source>
        <dbReference type="Proteomes" id="UP000309174"/>
    </source>
</evidence>
<organism evidence="1 2">
    <name type="scientific">Actinomadura soli</name>
    <dbReference type="NCBI Taxonomy" id="2508997"/>
    <lineage>
        <taxon>Bacteria</taxon>
        <taxon>Bacillati</taxon>
        <taxon>Actinomycetota</taxon>
        <taxon>Actinomycetes</taxon>
        <taxon>Streptosporangiales</taxon>
        <taxon>Thermomonosporaceae</taxon>
        <taxon>Actinomadura</taxon>
    </lineage>
</organism>